<feature type="domain" description="YceM-like C-terminal" evidence="2">
    <location>
        <begin position="125"/>
        <end position="235"/>
    </location>
</feature>
<dbReference type="Pfam" id="PF21378">
    <property type="entry name" value="YceM-like_C"/>
    <property type="match status" value="1"/>
</dbReference>
<dbReference type="RefSeq" id="WP_106511540.1">
    <property type="nucleotide sequence ID" value="NZ_PXYI01000001.1"/>
</dbReference>
<sequence>MKVAVLGLGDIARKAYLPVLTALPGIDIHLATRNPDILRSVGEAYRIEKRFADLEALIGAGVDAAFVHAATAAHPRIVERLLGAGIHVYVDKPLADTFGEAARLVQLADTHERSLMVGFNRRYAPAYAALRDRPREIVLMEKNRHDLPAPPRRVIFDDFIHVVDTIRFLAGGAIERIEVNTRIVEGALHHVLLSLSGDGFTAIGMMARNSGSNEEFVEVIGAGEKIRVDNVREVTEHSGGRRASSPPSDWTAVTAARGFDPICRAFLAAVASGARLDAMDALETHRLCETITRAAEQGRDGAIPL</sequence>
<reference evidence="3 4" key="1">
    <citation type="submission" date="2018-03" db="EMBL/GenBank/DDBJ databases">
        <title>The draft genome of Sphingosinicella sp. GL-C-18.</title>
        <authorList>
            <person name="Liu L."/>
            <person name="Li L."/>
            <person name="Liang L."/>
            <person name="Zhang X."/>
            <person name="Wang T."/>
        </authorList>
    </citation>
    <scope>NUCLEOTIDE SEQUENCE [LARGE SCALE GENOMIC DNA]</scope>
    <source>
        <strain evidence="3 4">GL-C-18</strain>
    </source>
</reference>
<dbReference type="Proteomes" id="UP000241167">
    <property type="component" value="Unassembled WGS sequence"/>
</dbReference>
<dbReference type="Pfam" id="PF01408">
    <property type="entry name" value="GFO_IDH_MocA"/>
    <property type="match status" value="1"/>
</dbReference>
<evidence type="ECO:0000313" key="4">
    <source>
        <dbReference type="Proteomes" id="UP000241167"/>
    </source>
</evidence>
<dbReference type="OrthoDB" id="9774191at2"/>
<accession>A0A2P7QZX0</accession>
<evidence type="ECO:0000259" key="1">
    <source>
        <dbReference type="Pfam" id="PF01408"/>
    </source>
</evidence>
<dbReference type="EMBL" id="PXYI01000001">
    <property type="protein sequence ID" value="PSJ43517.1"/>
    <property type="molecule type" value="Genomic_DNA"/>
</dbReference>
<gene>
    <name evidence="3" type="ORF">C7I55_03955</name>
</gene>
<keyword evidence="4" id="KW-1185">Reference proteome</keyword>
<dbReference type="InterPro" id="IPR000683">
    <property type="entry name" value="Gfo/Idh/MocA-like_OxRdtase_N"/>
</dbReference>
<dbReference type="SUPFAM" id="SSF55347">
    <property type="entry name" value="Glyceraldehyde-3-phosphate dehydrogenase-like, C-terminal domain"/>
    <property type="match status" value="1"/>
</dbReference>
<comment type="caution">
    <text evidence="3">The sequence shown here is derived from an EMBL/GenBank/DDBJ whole genome shotgun (WGS) entry which is preliminary data.</text>
</comment>
<dbReference type="AlphaFoldDB" id="A0A2P7QZX0"/>
<evidence type="ECO:0000259" key="2">
    <source>
        <dbReference type="Pfam" id="PF21378"/>
    </source>
</evidence>
<dbReference type="PANTHER" id="PTHR43708">
    <property type="entry name" value="CONSERVED EXPRESSED OXIDOREDUCTASE (EUROFUNG)"/>
    <property type="match status" value="1"/>
</dbReference>
<dbReference type="GO" id="GO:0000166">
    <property type="term" value="F:nucleotide binding"/>
    <property type="evidence" value="ECO:0007669"/>
    <property type="project" value="InterPro"/>
</dbReference>
<dbReference type="SUPFAM" id="SSF51735">
    <property type="entry name" value="NAD(P)-binding Rossmann-fold domains"/>
    <property type="match status" value="1"/>
</dbReference>
<dbReference type="Gene3D" id="3.40.50.720">
    <property type="entry name" value="NAD(P)-binding Rossmann-like Domain"/>
    <property type="match status" value="1"/>
</dbReference>
<feature type="domain" description="Gfo/Idh/MocA-like oxidoreductase N-terminal" evidence="1">
    <location>
        <begin position="1"/>
        <end position="119"/>
    </location>
</feature>
<evidence type="ECO:0000313" key="3">
    <source>
        <dbReference type="EMBL" id="PSJ43517.1"/>
    </source>
</evidence>
<protein>
    <submittedName>
        <fullName evidence="3">Oxidoreductase</fullName>
    </submittedName>
</protein>
<name>A0A2P7QZX0_9SPHN</name>
<proteinExistence type="predicted"/>
<dbReference type="InterPro" id="IPR051317">
    <property type="entry name" value="Gfo/Idh/MocA_oxidoreduct"/>
</dbReference>
<dbReference type="InterPro" id="IPR036291">
    <property type="entry name" value="NAD(P)-bd_dom_sf"/>
</dbReference>
<dbReference type="InterPro" id="IPR048477">
    <property type="entry name" value="YceM-like_C"/>
</dbReference>
<dbReference type="PANTHER" id="PTHR43708:SF4">
    <property type="entry name" value="OXIDOREDUCTASE YCEM-RELATED"/>
    <property type="match status" value="1"/>
</dbReference>
<organism evidence="3 4">
    <name type="scientific">Allosphingosinicella deserti</name>
    <dbReference type="NCBI Taxonomy" id="2116704"/>
    <lineage>
        <taxon>Bacteria</taxon>
        <taxon>Pseudomonadati</taxon>
        <taxon>Pseudomonadota</taxon>
        <taxon>Alphaproteobacteria</taxon>
        <taxon>Sphingomonadales</taxon>
        <taxon>Sphingomonadaceae</taxon>
        <taxon>Allosphingosinicella</taxon>
    </lineage>
</organism>
<dbReference type="Gene3D" id="3.30.360.10">
    <property type="entry name" value="Dihydrodipicolinate Reductase, domain 2"/>
    <property type="match status" value="1"/>
</dbReference>